<dbReference type="GO" id="GO:0008728">
    <property type="term" value="F:GTP diphosphokinase activity"/>
    <property type="evidence" value="ECO:0007669"/>
    <property type="project" value="TreeGrafter"/>
</dbReference>
<comment type="caution">
    <text evidence="8">The sequence shown here is derived from an EMBL/GenBank/DDBJ whole genome shotgun (WGS) entry which is preliminary data.</text>
</comment>
<evidence type="ECO:0000259" key="7">
    <source>
        <dbReference type="PROSITE" id="PS51880"/>
    </source>
</evidence>
<dbReference type="InterPro" id="IPR043519">
    <property type="entry name" value="NT_sf"/>
</dbReference>
<comment type="catalytic activity">
    <reaction evidence="5">
        <text>guanosine 3',5'-bis(diphosphate) + H2O = GDP + diphosphate + H(+)</text>
        <dbReference type="Rhea" id="RHEA:14253"/>
        <dbReference type="ChEBI" id="CHEBI:15377"/>
        <dbReference type="ChEBI" id="CHEBI:15378"/>
        <dbReference type="ChEBI" id="CHEBI:33019"/>
        <dbReference type="ChEBI" id="CHEBI:58189"/>
        <dbReference type="ChEBI" id="CHEBI:77828"/>
        <dbReference type="EC" id="3.1.7.2"/>
    </reaction>
</comment>
<dbReference type="GO" id="GO:0008893">
    <property type="term" value="F:guanosine-3',5'-bis(diphosphate) 3'-diphosphatase activity"/>
    <property type="evidence" value="ECO:0007669"/>
    <property type="project" value="UniProtKB-EC"/>
</dbReference>
<feature type="domain" description="HD" evidence="6">
    <location>
        <begin position="69"/>
        <end position="168"/>
    </location>
</feature>
<dbReference type="InterPro" id="IPR004095">
    <property type="entry name" value="TGS"/>
</dbReference>
<dbReference type="SUPFAM" id="SSF81301">
    <property type="entry name" value="Nucleotidyltransferase"/>
    <property type="match status" value="1"/>
</dbReference>
<evidence type="ECO:0000256" key="3">
    <source>
        <dbReference type="ARBA" id="ARBA00024329"/>
    </source>
</evidence>
<dbReference type="FunFam" id="1.10.3210.10:FF:000001">
    <property type="entry name" value="GTP pyrophosphokinase RelA"/>
    <property type="match status" value="1"/>
</dbReference>
<dbReference type="Gene3D" id="3.10.20.30">
    <property type="match status" value="1"/>
</dbReference>
<feature type="domain" description="TGS" evidence="7">
    <location>
        <begin position="412"/>
        <end position="462"/>
    </location>
</feature>
<dbReference type="GO" id="GO:0015970">
    <property type="term" value="P:guanosine tetraphosphate biosynthetic process"/>
    <property type="evidence" value="ECO:0007669"/>
    <property type="project" value="UniProtKB-UniPathway"/>
</dbReference>
<dbReference type="CDD" id="cd05399">
    <property type="entry name" value="NT_Rel-Spo_like"/>
    <property type="match status" value="1"/>
</dbReference>
<evidence type="ECO:0000256" key="1">
    <source>
        <dbReference type="ARBA" id="ARBA00007476"/>
    </source>
</evidence>
<accession>A0A7V2T1Q7</accession>
<dbReference type="PANTHER" id="PTHR21262:SF36">
    <property type="entry name" value="BIFUNCTIONAL (P)PPGPP SYNTHASE_HYDROLASE SPOT"/>
    <property type="match status" value="1"/>
</dbReference>
<comment type="similarity">
    <text evidence="1">Belongs to the RelA/SpoT family.</text>
</comment>
<dbReference type="FunFam" id="3.10.20.30:FF:000002">
    <property type="entry name" value="GTP pyrophosphokinase (RelA/SpoT)"/>
    <property type="match status" value="1"/>
</dbReference>
<dbReference type="InterPro" id="IPR007685">
    <property type="entry name" value="RelA_SpoT"/>
</dbReference>
<evidence type="ECO:0000256" key="2">
    <source>
        <dbReference type="ARBA" id="ARBA00022801"/>
    </source>
</evidence>
<dbReference type="CDD" id="cd00077">
    <property type="entry name" value="HDc"/>
    <property type="match status" value="1"/>
</dbReference>
<gene>
    <name evidence="8" type="ORF">ENJ51_02715</name>
</gene>
<protein>
    <recommendedName>
        <fullName evidence="4">guanosine-3',5'-bis(diphosphate) 3'-diphosphatase</fullName>
        <ecNumber evidence="4">3.1.7.2</ecNumber>
    </recommendedName>
</protein>
<dbReference type="SMART" id="SM00954">
    <property type="entry name" value="RelA_SpoT"/>
    <property type="match status" value="1"/>
</dbReference>
<reference evidence="8" key="1">
    <citation type="journal article" date="2020" name="mSystems">
        <title>Genome- and Community-Level Interaction Insights into Carbon Utilization and Element Cycling Functions of Hydrothermarchaeota in Hydrothermal Sediment.</title>
        <authorList>
            <person name="Zhou Z."/>
            <person name="Liu Y."/>
            <person name="Xu W."/>
            <person name="Pan J."/>
            <person name="Luo Z.H."/>
            <person name="Li M."/>
        </authorList>
    </citation>
    <scope>NUCLEOTIDE SEQUENCE [LARGE SCALE GENOMIC DNA]</scope>
    <source>
        <strain evidence="8">HyVt-493</strain>
    </source>
</reference>
<comment type="pathway">
    <text evidence="3">Purine metabolism; ppGpp biosynthesis; ppGpp from GDP: step 1/1.</text>
</comment>
<dbReference type="SUPFAM" id="SSF109604">
    <property type="entry name" value="HD-domain/PDEase-like"/>
    <property type="match status" value="1"/>
</dbReference>
<dbReference type="InterPro" id="IPR003607">
    <property type="entry name" value="HD/PDEase_dom"/>
</dbReference>
<evidence type="ECO:0000259" key="6">
    <source>
        <dbReference type="PROSITE" id="PS51831"/>
    </source>
</evidence>
<dbReference type="Proteomes" id="UP000885750">
    <property type="component" value="Unassembled WGS sequence"/>
</dbReference>
<dbReference type="GO" id="GO:0005886">
    <property type="term" value="C:plasma membrane"/>
    <property type="evidence" value="ECO:0007669"/>
    <property type="project" value="TreeGrafter"/>
</dbReference>
<dbReference type="SMART" id="SM00471">
    <property type="entry name" value="HDc"/>
    <property type="match status" value="1"/>
</dbReference>
<dbReference type="GO" id="GO:0042594">
    <property type="term" value="P:response to starvation"/>
    <property type="evidence" value="ECO:0007669"/>
    <property type="project" value="TreeGrafter"/>
</dbReference>
<dbReference type="SUPFAM" id="SSF81271">
    <property type="entry name" value="TGS-like"/>
    <property type="match status" value="1"/>
</dbReference>
<feature type="non-terminal residue" evidence="8">
    <location>
        <position position="462"/>
    </location>
</feature>
<dbReference type="Gene3D" id="1.10.3210.10">
    <property type="entry name" value="Hypothetical protein af1432"/>
    <property type="match status" value="1"/>
</dbReference>
<dbReference type="PROSITE" id="PS51880">
    <property type="entry name" value="TGS"/>
    <property type="match status" value="1"/>
</dbReference>
<evidence type="ECO:0000256" key="5">
    <source>
        <dbReference type="ARBA" id="ARBA00047968"/>
    </source>
</evidence>
<dbReference type="Pfam" id="PF04607">
    <property type="entry name" value="RelA_SpoT"/>
    <property type="match status" value="1"/>
</dbReference>
<dbReference type="PANTHER" id="PTHR21262">
    <property type="entry name" value="GUANOSINE-3',5'-BIS DIPHOSPHATE 3'-PYROPHOSPHOHYDROLASE"/>
    <property type="match status" value="1"/>
</dbReference>
<dbReference type="EMBL" id="DRMS01000113">
    <property type="protein sequence ID" value="HFC91706.1"/>
    <property type="molecule type" value="Genomic_DNA"/>
</dbReference>
<dbReference type="UniPathway" id="UPA00908">
    <property type="reaction ID" value="UER00886"/>
</dbReference>
<name>A0A7V2T1Q7_LEUMU</name>
<evidence type="ECO:0000256" key="4">
    <source>
        <dbReference type="ARBA" id="ARBA00024387"/>
    </source>
</evidence>
<dbReference type="AlphaFoldDB" id="A0A7V2T1Q7"/>
<dbReference type="InterPro" id="IPR012676">
    <property type="entry name" value="TGS-like"/>
</dbReference>
<dbReference type="Pfam" id="PF13328">
    <property type="entry name" value="HD_4"/>
    <property type="match status" value="1"/>
</dbReference>
<keyword evidence="2" id="KW-0378">Hydrolase</keyword>
<dbReference type="InterPro" id="IPR006674">
    <property type="entry name" value="HD_domain"/>
</dbReference>
<evidence type="ECO:0000313" key="8">
    <source>
        <dbReference type="EMBL" id="HFC91706.1"/>
    </source>
</evidence>
<dbReference type="PROSITE" id="PS51831">
    <property type="entry name" value="HD"/>
    <property type="match status" value="1"/>
</dbReference>
<dbReference type="Gene3D" id="3.30.460.10">
    <property type="entry name" value="Beta Polymerase, domain 2"/>
    <property type="match status" value="1"/>
</dbReference>
<organism evidence="8">
    <name type="scientific">Leucothrix mucor</name>
    <dbReference type="NCBI Taxonomy" id="45248"/>
    <lineage>
        <taxon>Bacteria</taxon>
        <taxon>Pseudomonadati</taxon>
        <taxon>Pseudomonadota</taxon>
        <taxon>Gammaproteobacteria</taxon>
        <taxon>Thiotrichales</taxon>
        <taxon>Thiotrichaceae</taxon>
        <taxon>Leucothrix</taxon>
    </lineage>
</organism>
<sequence>MQEPYIPYFFDLASPVDSKKTSAKALRIFHLCDVVEGYLSIQDTRRVYDAYLFAAEAHNGITRKSGEAYIFHPLTVAYILADMHMDADTICAALLHDVIEDTEHTKQEIIQRFGQVTADLVDGVTKLAGGEFTDRESAAAASFHKMMGAMTQDFRVVLIKLADRQHNIKTLGAMPRHKQQRISTETLNIHAPLARRMGMNAMRTQLQLAAFEHLHPWRFKILQKMMHAYKAKHAEAHLNIRNEISDALKKHDIDGELPSWERNLYRLYQRIKAKKGKKTINQHDEPLQIRILVNDRISCYRALGIIHKLYRPKIGTFKDFIATPKVYGFQAIETSVMTQSHQLVRVLIQSRRMHYIAQYGITAHWRFPEMEKDVQDIQKHLDRWLMQVEDIQKTQSTDAEFLADIKADLFLNEIYVSTPKGDTKILPRNATPIDFAYAIHSQVGHHCLGAYVDDQRVALNSR</sequence>
<dbReference type="InterPro" id="IPR012675">
    <property type="entry name" value="Beta-grasp_dom_sf"/>
</dbReference>
<dbReference type="Pfam" id="PF02824">
    <property type="entry name" value="TGS"/>
    <property type="match status" value="1"/>
</dbReference>
<dbReference type="EC" id="3.1.7.2" evidence="4"/>
<proteinExistence type="inferred from homology"/>